<evidence type="ECO:0008006" key="3">
    <source>
        <dbReference type="Google" id="ProtNLM"/>
    </source>
</evidence>
<accession>A0A381NNE1</accession>
<protein>
    <recommendedName>
        <fullName evidence="3">Portal protein</fullName>
    </recommendedName>
</protein>
<organism evidence="2">
    <name type="scientific">marine metagenome</name>
    <dbReference type="NCBI Taxonomy" id="408172"/>
    <lineage>
        <taxon>unclassified sequences</taxon>
        <taxon>metagenomes</taxon>
        <taxon>ecological metagenomes</taxon>
    </lineage>
</organism>
<sequence length="528" mass="60409">MAELFGFRFERMKDVGGEKFTLPAPDDGTVEIAGGGFFGQVLDTDGRERTEQDLVRRYRDIAQQPECDSAIEDIINEGIVANEMDQAVSIVLDRLPYPSKIKKKITEEFDEVLRLLDFDVKGHDIFRRWYVDGRMFYHKVIDKKSPRKGIQELRYIDPSKIKKVREVARELKQGTSIELIKKVDEYYLYNDKGIASQGASQGIKIAADSISYCPSGVIDQNKGHVLSYLHKAIKPVNQLRMIEDALVIYRISRAPERRIFYIDVGNLPKIKAEQYLKDVMNRYRNKLVYNASTGEIRDDRNQMSMLEDFWLPRREGGRGTEITTLPGGSNLGEIDDIVYFQRKLYRSLNVPVSRMEAEQAFSLGRSTEITRDELKFTKFVQRLRKKFTALFTDILKTQLILKGVITLEDWSNIKEHIQYDFLQDGHFAELKEAELLKDRLEVLQTVESYVGTFFSKKWIQKNVLSMTEAEIDNMQDEINKESGMDPDEGGVDVPDSTDGVTRYPQVDGAPIDPDDPAGTGNGNGNGDY</sequence>
<reference evidence="2" key="1">
    <citation type="submission" date="2018-05" db="EMBL/GenBank/DDBJ databases">
        <authorList>
            <person name="Lanie J.A."/>
            <person name="Ng W.-L."/>
            <person name="Kazmierczak K.M."/>
            <person name="Andrzejewski T.M."/>
            <person name="Davidsen T.M."/>
            <person name="Wayne K.J."/>
            <person name="Tettelin H."/>
            <person name="Glass J.I."/>
            <person name="Rusch D."/>
            <person name="Podicherti R."/>
            <person name="Tsui H.-C.T."/>
            <person name="Winkler M.E."/>
        </authorList>
    </citation>
    <scope>NUCLEOTIDE SEQUENCE</scope>
</reference>
<proteinExistence type="inferred from homology"/>
<dbReference type="HAMAP" id="MF_04114">
    <property type="entry name" value="PORTAL_T4"/>
    <property type="match status" value="1"/>
</dbReference>
<feature type="compositionally biased region" description="Gly residues" evidence="1">
    <location>
        <begin position="519"/>
        <end position="528"/>
    </location>
</feature>
<dbReference type="InterPro" id="IPR010823">
    <property type="entry name" value="Portal_Gp20"/>
</dbReference>
<evidence type="ECO:0000313" key="2">
    <source>
        <dbReference type="EMBL" id="SUZ56030.1"/>
    </source>
</evidence>
<evidence type="ECO:0000256" key="1">
    <source>
        <dbReference type="SAM" id="MobiDB-lite"/>
    </source>
</evidence>
<dbReference type="AlphaFoldDB" id="A0A381NNE1"/>
<dbReference type="Pfam" id="PF07230">
    <property type="entry name" value="Portal_T4"/>
    <property type="match status" value="1"/>
</dbReference>
<gene>
    <name evidence="2" type="ORF">METZ01_LOCUS8884</name>
</gene>
<dbReference type="EMBL" id="UINC01000476">
    <property type="protein sequence ID" value="SUZ56030.1"/>
    <property type="molecule type" value="Genomic_DNA"/>
</dbReference>
<feature type="region of interest" description="Disordered" evidence="1">
    <location>
        <begin position="479"/>
        <end position="528"/>
    </location>
</feature>
<name>A0A381NNE1_9ZZZZ</name>